<dbReference type="EMBL" id="MSTI01000063">
    <property type="protein sequence ID" value="OLV18625.1"/>
    <property type="molecule type" value="Genomic_DNA"/>
</dbReference>
<protein>
    <submittedName>
        <fullName evidence="1">Uncharacterized protein</fullName>
    </submittedName>
</protein>
<reference evidence="1 2" key="1">
    <citation type="submission" date="2017-01" db="EMBL/GenBank/DDBJ databases">
        <title>Genome Analysis of Deinococcus marmoris KOPRI26562.</title>
        <authorList>
            <person name="Kim J.H."/>
            <person name="Oh H.-M."/>
        </authorList>
    </citation>
    <scope>NUCLEOTIDE SEQUENCE [LARGE SCALE GENOMIC DNA]</scope>
    <source>
        <strain evidence="1 2">KOPRI26562</strain>
    </source>
</reference>
<proteinExistence type="predicted"/>
<organism evidence="1 2">
    <name type="scientific">Deinococcus marmoris</name>
    <dbReference type="NCBI Taxonomy" id="249408"/>
    <lineage>
        <taxon>Bacteria</taxon>
        <taxon>Thermotogati</taxon>
        <taxon>Deinococcota</taxon>
        <taxon>Deinococci</taxon>
        <taxon>Deinococcales</taxon>
        <taxon>Deinococcaceae</taxon>
        <taxon>Deinococcus</taxon>
    </lineage>
</organism>
<comment type="caution">
    <text evidence="1">The sequence shown here is derived from an EMBL/GenBank/DDBJ whole genome shotgun (WGS) entry which is preliminary data.</text>
</comment>
<accession>A0A1U7P0D0</accession>
<gene>
    <name evidence="1" type="ORF">BOO71_0005209</name>
</gene>
<dbReference type="AlphaFoldDB" id="A0A1U7P0D0"/>
<evidence type="ECO:0000313" key="1">
    <source>
        <dbReference type="EMBL" id="OLV18625.1"/>
    </source>
</evidence>
<name>A0A1U7P0D0_9DEIO</name>
<keyword evidence="2" id="KW-1185">Reference proteome</keyword>
<sequence>MLDNLLVSLGQRLHTHLEHLLRHSGAINFVLVFQCSGNCNLSH</sequence>
<evidence type="ECO:0000313" key="2">
    <source>
        <dbReference type="Proteomes" id="UP000186607"/>
    </source>
</evidence>
<dbReference type="Proteomes" id="UP000186607">
    <property type="component" value="Unassembled WGS sequence"/>
</dbReference>